<dbReference type="AlphaFoldDB" id="Q5XVN0"/>
<evidence type="ECO:0000313" key="1">
    <source>
        <dbReference type="EMBL" id="AAU82103.1"/>
    </source>
</evidence>
<feature type="non-terminal residue" evidence="1">
    <location>
        <position position="1"/>
    </location>
</feature>
<proteinExistence type="predicted"/>
<protein>
    <submittedName>
        <fullName evidence="1">Hypothetical transposase</fullName>
    </submittedName>
</protein>
<accession>Q5XVN0</accession>
<sequence length="125" mass="14396">TLAAAFADVSEVSAVQWYEFCRDICATKLTSIHQLYGGVGKIVEIDETVVRKRKYNRGRCIKEDWVSTSSINIPHRSLEYTIDHDRKDIFKESGTGRHQQSYRLYSNMCCRALLFIQMIGELTDV</sequence>
<reference evidence="1" key="1">
    <citation type="submission" date="2004-08" db="EMBL/GenBank/DDBJ databases">
        <title>A Merlin-like DNA transposon in Schistosoma mansoni.</title>
        <authorList>
            <person name="Copeland C.S."/>
            <person name="Brindley P.J."/>
            <person name="Feschotte C."/>
        </authorList>
    </citation>
    <scope>NUCLEOTIDE SEQUENCE</scope>
</reference>
<name>Q5XVN0_SCHMA</name>
<organism evidence="1">
    <name type="scientific">Schistosoma mansoni</name>
    <name type="common">Blood fluke</name>
    <dbReference type="NCBI Taxonomy" id="6183"/>
    <lineage>
        <taxon>Eukaryota</taxon>
        <taxon>Metazoa</taxon>
        <taxon>Spiralia</taxon>
        <taxon>Lophotrochozoa</taxon>
        <taxon>Platyhelminthes</taxon>
        <taxon>Trematoda</taxon>
        <taxon>Digenea</taxon>
        <taxon>Strigeidida</taxon>
        <taxon>Schistosomatoidea</taxon>
        <taxon>Schistosomatidae</taxon>
        <taxon>Schistosoma</taxon>
    </lineage>
</organism>
<dbReference type="EMBL" id="AY735396">
    <property type="protein sequence ID" value="AAU82103.1"/>
    <property type="molecule type" value="Genomic_DNA"/>
</dbReference>